<dbReference type="Gene3D" id="2.60.120.1440">
    <property type="match status" value="1"/>
</dbReference>
<dbReference type="PIRSF" id="PIRSF018266">
    <property type="entry name" value="FecR"/>
    <property type="match status" value="1"/>
</dbReference>
<sequence length="349" mass="38256">MTDSTNIVKFPDRSKVREEAASWVAICESRPLSAERLDELRLWLSQSSAHEEEFERLAALWGQLDILDELNYLDDIRRPSNVKKVSKVIAGIVSAVAAIWVVGVGFNLVDGTSSSVFPKVNSSMQHEQFSTLVGEKRDVTLADGSIVTLNTGSKMSVEFTDSGRDVFLLAGEAHFEVTKDVRRTFSVHTSDGVVRAVGTAFSVKLDTSSVEVTVTEGRVKVVEPFEIGDTHISKSVGGGQELAAGDYARVVRAKVELLQPLSNSELNRRMSWRRGLLAFAGEPLSEVILEVGRYTDVDIIVDDPAIAELPIGGYFKAGDVDGLLEAIGQTFDLKIEYQDENTVHIRRAV</sequence>
<dbReference type="Proteomes" id="UP001596492">
    <property type="component" value="Unassembled WGS sequence"/>
</dbReference>
<dbReference type="PANTHER" id="PTHR30273:SF2">
    <property type="entry name" value="PROTEIN FECR"/>
    <property type="match status" value="1"/>
</dbReference>
<protein>
    <submittedName>
        <fullName evidence="5">FecR family protein</fullName>
    </submittedName>
</protein>
<feature type="domain" description="FecR N-terminal" evidence="3">
    <location>
        <begin position="18"/>
        <end position="60"/>
    </location>
</feature>
<name>A0ABW2INL9_9PROT</name>
<evidence type="ECO:0000259" key="3">
    <source>
        <dbReference type="Pfam" id="PF16220"/>
    </source>
</evidence>
<keyword evidence="1" id="KW-1133">Transmembrane helix</keyword>
<evidence type="ECO:0000259" key="2">
    <source>
        <dbReference type="Pfam" id="PF04773"/>
    </source>
</evidence>
<feature type="domain" description="Protein FecR C-terminal" evidence="4">
    <location>
        <begin position="277"/>
        <end position="345"/>
    </location>
</feature>
<accession>A0ABW2INL9</accession>
<keyword evidence="1" id="KW-0812">Transmembrane</keyword>
<keyword evidence="6" id="KW-1185">Reference proteome</keyword>
<dbReference type="InterPro" id="IPR006860">
    <property type="entry name" value="FecR"/>
</dbReference>
<evidence type="ECO:0000259" key="4">
    <source>
        <dbReference type="Pfam" id="PF16344"/>
    </source>
</evidence>
<dbReference type="InterPro" id="IPR032508">
    <property type="entry name" value="FecR_C"/>
</dbReference>
<dbReference type="EMBL" id="JBHTBR010000005">
    <property type="protein sequence ID" value="MFC7292780.1"/>
    <property type="molecule type" value="Genomic_DNA"/>
</dbReference>
<dbReference type="InterPro" id="IPR032623">
    <property type="entry name" value="FecR_N"/>
</dbReference>
<dbReference type="Pfam" id="PF16220">
    <property type="entry name" value="DUF4880"/>
    <property type="match status" value="1"/>
</dbReference>
<dbReference type="Gene3D" id="3.55.50.30">
    <property type="match status" value="1"/>
</dbReference>
<dbReference type="RefSeq" id="WP_382168498.1">
    <property type="nucleotide sequence ID" value="NZ_JBHTBR010000005.1"/>
</dbReference>
<evidence type="ECO:0000313" key="5">
    <source>
        <dbReference type="EMBL" id="MFC7292780.1"/>
    </source>
</evidence>
<evidence type="ECO:0000313" key="6">
    <source>
        <dbReference type="Proteomes" id="UP001596492"/>
    </source>
</evidence>
<proteinExistence type="predicted"/>
<feature type="transmembrane region" description="Helical" evidence="1">
    <location>
        <begin position="88"/>
        <end position="109"/>
    </location>
</feature>
<gene>
    <name evidence="5" type="ORF">ACFQS8_14200</name>
</gene>
<keyword evidence="1" id="KW-0472">Membrane</keyword>
<organism evidence="5 6">
    <name type="scientific">Hirschia litorea</name>
    <dbReference type="NCBI Taxonomy" id="1199156"/>
    <lineage>
        <taxon>Bacteria</taxon>
        <taxon>Pseudomonadati</taxon>
        <taxon>Pseudomonadota</taxon>
        <taxon>Alphaproteobacteria</taxon>
        <taxon>Hyphomonadales</taxon>
        <taxon>Hyphomonadaceae</taxon>
        <taxon>Hirschia</taxon>
    </lineage>
</organism>
<dbReference type="Pfam" id="PF16344">
    <property type="entry name" value="FecR_C"/>
    <property type="match status" value="1"/>
</dbReference>
<comment type="caution">
    <text evidence="5">The sequence shown here is derived from an EMBL/GenBank/DDBJ whole genome shotgun (WGS) entry which is preliminary data.</text>
</comment>
<reference evidence="6" key="1">
    <citation type="journal article" date="2019" name="Int. J. Syst. Evol. Microbiol.">
        <title>The Global Catalogue of Microorganisms (GCM) 10K type strain sequencing project: providing services to taxonomists for standard genome sequencing and annotation.</title>
        <authorList>
            <consortium name="The Broad Institute Genomics Platform"/>
            <consortium name="The Broad Institute Genome Sequencing Center for Infectious Disease"/>
            <person name="Wu L."/>
            <person name="Ma J."/>
        </authorList>
    </citation>
    <scope>NUCLEOTIDE SEQUENCE [LARGE SCALE GENOMIC DNA]</scope>
    <source>
        <strain evidence="6">CCUG 51308</strain>
    </source>
</reference>
<evidence type="ECO:0000256" key="1">
    <source>
        <dbReference type="SAM" id="Phobius"/>
    </source>
</evidence>
<dbReference type="InterPro" id="IPR012373">
    <property type="entry name" value="Ferrdict_sens_TM"/>
</dbReference>
<dbReference type="PANTHER" id="PTHR30273">
    <property type="entry name" value="PERIPLASMIC SIGNAL SENSOR AND SIGMA FACTOR ACTIVATOR FECR-RELATED"/>
    <property type="match status" value="1"/>
</dbReference>
<dbReference type="Pfam" id="PF04773">
    <property type="entry name" value="FecR"/>
    <property type="match status" value="1"/>
</dbReference>
<feature type="domain" description="FecR protein" evidence="2">
    <location>
        <begin position="129"/>
        <end position="220"/>
    </location>
</feature>